<dbReference type="EMBL" id="JAEPQZ010000011">
    <property type="protein sequence ID" value="KAG2175632.1"/>
    <property type="molecule type" value="Genomic_DNA"/>
</dbReference>
<dbReference type="PANTHER" id="PTHR28027:SF2">
    <property type="entry name" value="TRANSCRIPTIONAL REGULATOR MIT1"/>
    <property type="match status" value="1"/>
</dbReference>
<protein>
    <submittedName>
        <fullName evidence="2">Uncharacterized protein</fullName>
    </submittedName>
</protein>
<evidence type="ECO:0000256" key="1">
    <source>
        <dbReference type="SAM" id="MobiDB-lite"/>
    </source>
</evidence>
<keyword evidence="3" id="KW-1185">Reference proteome</keyword>
<dbReference type="Pfam" id="PF09729">
    <property type="entry name" value="Gti1_Pac2"/>
    <property type="match status" value="2"/>
</dbReference>
<dbReference type="PANTHER" id="PTHR28027">
    <property type="entry name" value="TRANSCRIPTIONAL REGULATOR MIT1"/>
    <property type="match status" value="1"/>
</dbReference>
<dbReference type="AlphaFoldDB" id="A0A8H7PKC2"/>
<gene>
    <name evidence="2" type="ORF">INT43_001279</name>
</gene>
<comment type="caution">
    <text evidence="2">The sequence shown here is derived from an EMBL/GenBank/DDBJ whole genome shotgun (WGS) entry which is preliminary data.</text>
</comment>
<organism evidence="2 3">
    <name type="scientific">Mortierella isabellina</name>
    <name type="common">Filamentous fungus</name>
    <name type="synonym">Umbelopsis isabellina</name>
    <dbReference type="NCBI Taxonomy" id="91625"/>
    <lineage>
        <taxon>Eukaryota</taxon>
        <taxon>Fungi</taxon>
        <taxon>Fungi incertae sedis</taxon>
        <taxon>Mucoromycota</taxon>
        <taxon>Mucoromycotina</taxon>
        <taxon>Umbelopsidomycetes</taxon>
        <taxon>Umbelopsidales</taxon>
        <taxon>Umbelopsidaceae</taxon>
        <taxon>Umbelopsis</taxon>
    </lineage>
</organism>
<proteinExistence type="predicted"/>
<evidence type="ECO:0000313" key="2">
    <source>
        <dbReference type="EMBL" id="KAG2175632.1"/>
    </source>
</evidence>
<dbReference type="OrthoDB" id="5572844at2759"/>
<dbReference type="GO" id="GO:0003677">
    <property type="term" value="F:DNA binding"/>
    <property type="evidence" value="ECO:0007669"/>
    <property type="project" value="TreeGrafter"/>
</dbReference>
<feature type="region of interest" description="Disordered" evidence="1">
    <location>
        <begin position="258"/>
        <end position="279"/>
    </location>
</feature>
<sequence length="392" mass="45086">MYPEASFHGYVASTQDVLLIFEACRRGILPKIHRRLQDKERGIIQSGAIFVFDEHDSEERNNAYEIIWFSFGNHTTLTYKPFDINVLGIKRWTDGYNWSPSRILGNFLIYREVHKKSDGRKGSSASITDVRDDITDYTPIKKISKRKNEKRLVGSLSESYNYKQDGLIKKSMSIKINGVSQHLISYYYPEEVENGTLRTPSAVPELAELEISPVFLREENFRVPPMVEPTSDHDLTMPSTPTMMPPPIHARPFHNLLEDNVHHPSPPMSQSQSNHHTSYSLDHEFNHRTTLPPFRSMSLGNIYSDHHPVSSPRFPMDLPTFPPTMIRNHNEDQHAIKHEVDQYPLQTMPSNASVHPYLPASTSFTSPTIPTPMSNSLHLPRIEDYEHRPDVY</sequence>
<accession>A0A8H7PKC2</accession>
<evidence type="ECO:0000313" key="3">
    <source>
        <dbReference type="Proteomes" id="UP000654370"/>
    </source>
</evidence>
<name>A0A8H7PKC2_MORIS</name>
<dbReference type="InterPro" id="IPR018608">
    <property type="entry name" value="Gti1/Pac2"/>
</dbReference>
<reference evidence="2" key="1">
    <citation type="submission" date="2020-12" db="EMBL/GenBank/DDBJ databases">
        <title>Metabolic potential, ecology and presence of endohyphal bacteria is reflected in genomic diversity of Mucoromycotina.</title>
        <authorList>
            <person name="Muszewska A."/>
            <person name="Okrasinska A."/>
            <person name="Steczkiewicz K."/>
            <person name="Drgas O."/>
            <person name="Orlowska M."/>
            <person name="Perlinska-Lenart U."/>
            <person name="Aleksandrzak-Piekarczyk T."/>
            <person name="Szatraj K."/>
            <person name="Zielenkiewicz U."/>
            <person name="Pilsyk S."/>
            <person name="Malc E."/>
            <person name="Mieczkowski P."/>
            <person name="Kruszewska J.S."/>
            <person name="Biernat P."/>
            <person name="Pawlowska J."/>
        </authorList>
    </citation>
    <scope>NUCLEOTIDE SEQUENCE</scope>
    <source>
        <strain evidence="2">WA0000067209</strain>
    </source>
</reference>
<dbReference type="Proteomes" id="UP000654370">
    <property type="component" value="Unassembled WGS sequence"/>
</dbReference>